<reference evidence="2 3" key="1">
    <citation type="journal article" date="2012" name="Science">
        <title>The Paleozoic origin of enzymatic lignin decomposition reconstructed from 31 fungal genomes.</title>
        <authorList>
            <person name="Floudas D."/>
            <person name="Binder M."/>
            <person name="Riley R."/>
            <person name="Barry K."/>
            <person name="Blanchette R.A."/>
            <person name="Henrissat B."/>
            <person name="Martinez A.T."/>
            <person name="Otillar R."/>
            <person name="Spatafora J.W."/>
            <person name="Yadav J.S."/>
            <person name="Aerts A."/>
            <person name="Benoit I."/>
            <person name="Boyd A."/>
            <person name="Carlson A."/>
            <person name="Copeland A."/>
            <person name="Coutinho P.M."/>
            <person name="de Vries R.P."/>
            <person name="Ferreira P."/>
            <person name="Findley K."/>
            <person name="Foster B."/>
            <person name="Gaskell J."/>
            <person name="Glotzer D."/>
            <person name="Gorecki P."/>
            <person name="Heitman J."/>
            <person name="Hesse C."/>
            <person name="Hori C."/>
            <person name="Igarashi K."/>
            <person name="Jurgens J.A."/>
            <person name="Kallen N."/>
            <person name="Kersten P."/>
            <person name="Kohler A."/>
            <person name="Kuees U."/>
            <person name="Kumar T.K.A."/>
            <person name="Kuo A."/>
            <person name="LaButti K."/>
            <person name="Larrondo L.F."/>
            <person name="Lindquist E."/>
            <person name="Ling A."/>
            <person name="Lombard V."/>
            <person name="Lucas S."/>
            <person name="Lundell T."/>
            <person name="Martin R."/>
            <person name="McLaughlin D.J."/>
            <person name="Morgenstern I."/>
            <person name="Morin E."/>
            <person name="Murat C."/>
            <person name="Nagy L.G."/>
            <person name="Nolan M."/>
            <person name="Ohm R.A."/>
            <person name="Patyshakuliyeva A."/>
            <person name="Rokas A."/>
            <person name="Ruiz-Duenas F.J."/>
            <person name="Sabat G."/>
            <person name="Salamov A."/>
            <person name="Samejima M."/>
            <person name="Schmutz J."/>
            <person name="Slot J.C."/>
            <person name="St John F."/>
            <person name="Stenlid J."/>
            <person name="Sun H."/>
            <person name="Sun S."/>
            <person name="Syed K."/>
            <person name="Tsang A."/>
            <person name="Wiebenga A."/>
            <person name="Young D."/>
            <person name="Pisabarro A."/>
            <person name="Eastwood D.C."/>
            <person name="Martin F."/>
            <person name="Cullen D."/>
            <person name="Grigoriev I.V."/>
            <person name="Hibbett D.S."/>
        </authorList>
    </citation>
    <scope>NUCLEOTIDE SEQUENCE [LARGE SCALE GENOMIC DNA]</scope>
    <source>
        <strain evidence="2 3">DJM-731 SS1</strain>
    </source>
</reference>
<dbReference type="HOGENOM" id="CLU_1299665_0_0_1"/>
<protein>
    <submittedName>
        <fullName evidence="2">Uncharacterized protein</fullName>
    </submittedName>
</protein>
<accession>M5G8Q7</accession>
<keyword evidence="3" id="KW-1185">Reference proteome</keyword>
<organism evidence="2 3">
    <name type="scientific">Dacryopinax primogenitus (strain DJM 731)</name>
    <name type="common">Brown rot fungus</name>
    <dbReference type="NCBI Taxonomy" id="1858805"/>
    <lineage>
        <taxon>Eukaryota</taxon>
        <taxon>Fungi</taxon>
        <taxon>Dikarya</taxon>
        <taxon>Basidiomycota</taxon>
        <taxon>Agaricomycotina</taxon>
        <taxon>Dacrymycetes</taxon>
        <taxon>Dacrymycetales</taxon>
        <taxon>Dacrymycetaceae</taxon>
        <taxon>Dacryopinax</taxon>
    </lineage>
</organism>
<name>M5G8Q7_DACPD</name>
<evidence type="ECO:0000256" key="1">
    <source>
        <dbReference type="SAM" id="MobiDB-lite"/>
    </source>
</evidence>
<dbReference type="GeneID" id="63683483"/>
<gene>
    <name evidence="2" type="ORF">DACRYDRAFT_107161</name>
</gene>
<proteinExistence type="predicted"/>
<feature type="compositionally biased region" description="Basic and acidic residues" evidence="1">
    <location>
        <begin position="100"/>
        <end position="110"/>
    </location>
</feature>
<evidence type="ECO:0000313" key="2">
    <source>
        <dbReference type="EMBL" id="EJU02227.1"/>
    </source>
</evidence>
<dbReference type="AlphaFoldDB" id="M5G8Q7"/>
<dbReference type="Proteomes" id="UP000030653">
    <property type="component" value="Unassembled WGS sequence"/>
</dbReference>
<feature type="region of interest" description="Disordered" evidence="1">
    <location>
        <begin position="84"/>
        <end position="110"/>
    </location>
</feature>
<feature type="compositionally biased region" description="Low complexity" evidence="1">
    <location>
        <begin position="90"/>
        <end position="99"/>
    </location>
</feature>
<evidence type="ECO:0000313" key="3">
    <source>
        <dbReference type="Proteomes" id="UP000030653"/>
    </source>
</evidence>
<dbReference type="EMBL" id="JH795862">
    <property type="protein sequence ID" value="EJU02227.1"/>
    <property type="molecule type" value="Genomic_DNA"/>
</dbReference>
<dbReference type="RefSeq" id="XP_040629124.1">
    <property type="nucleotide sequence ID" value="XM_040768421.1"/>
</dbReference>
<sequence>MPPDVNLEAAIKAEQAVWNVLPEIKKTQHLNIVQMYQMAGIERNLALLDPKVETPVPLPKKATPIPAWHSQLRVSISAAASLPSLPPKSPSVVKSTPAPDDNKKKPGKMPKNELSEELLALAAKAKPDLLPMVLQSHMLRALDGTTKATQTSAEFNVLLNLDHLCGDHLSIMDICLSPVWPVLYFMKVKGFKNINLPSPTQESHSLRHVQLQ</sequence>